<evidence type="ECO:0000313" key="1">
    <source>
        <dbReference type="EnsemblPlants" id="MELO3C034243.2.1"/>
    </source>
</evidence>
<organism evidence="1">
    <name type="scientific">Cucumis melo</name>
    <name type="common">Muskmelon</name>
    <dbReference type="NCBI Taxonomy" id="3656"/>
    <lineage>
        <taxon>Eukaryota</taxon>
        <taxon>Viridiplantae</taxon>
        <taxon>Streptophyta</taxon>
        <taxon>Embryophyta</taxon>
        <taxon>Tracheophyta</taxon>
        <taxon>Spermatophyta</taxon>
        <taxon>Magnoliopsida</taxon>
        <taxon>eudicotyledons</taxon>
        <taxon>Gunneridae</taxon>
        <taxon>Pentapetalae</taxon>
        <taxon>rosids</taxon>
        <taxon>fabids</taxon>
        <taxon>Cucurbitales</taxon>
        <taxon>Cucurbitaceae</taxon>
        <taxon>Benincaseae</taxon>
        <taxon>Cucumis</taxon>
    </lineage>
</organism>
<dbReference type="PANTHER" id="PTHR33103:SF19">
    <property type="entry name" value="OS09G0544700 PROTEIN"/>
    <property type="match status" value="1"/>
</dbReference>
<proteinExistence type="predicted"/>
<protein>
    <recommendedName>
        <fullName evidence="2">DUF674 domain-containing protein</fullName>
    </recommendedName>
</protein>
<name>A0A9I9EIK3_CUCME</name>
<sequence>MVLPYTTDPSPLPKFYVCSSVYNNNNCRSYVSDDPKALCSNCKNHMSREITYVKPISYYEEDVGYVKDLVTYIVMDDLSIMPMSNIPTTTLLKKFNIKDMGTLEEKLITFNVSEGVKLLEASLQSKTVLTDVFLGEVLSPPKTVSKGKKPTPK</sequence>
<evidence type="ECO:0008006" key="2">
    <source>
        <dbReference type="Google" id="ProtNLM"/>
    </source>
</evidence>
<dbReference type="EnsemblPlants" id="MELO3C034243.2.1">
    <property type="protein sequence ID" value="MELO3C034243.2.1"/>
    <property type="gene ID" value="MELO3C034243.2"/>
</dbReference>
<dbReference type="PANTHER" id="PTHR33103">
    <property type="entry name" value="OS01G0153900 PROTEIN"/>
    <property type="match status" value="1"/>
</dbReference>
<reference evidence="1" key="1">
    <citation type="submission" date="2023-03" db="UniProtKB">
        <authorList>
            <consortium name="EnsemblPlants"/>
        </authorList>
    </citation>
    <scope>IDENTIFICATION</scope>
</reference>
<dbReference type="AlphaFoldDB" id="A0A9I9EIK3"/>
<accession>A0A9I9EIK3</accession>
<dbReference type="Pfam" id="PF05056">
    <property type="entry name" value="DUF674"/>
    <property type="match status" value="1"/>
</dbReference>
<dbReference type="InterPro" id="IPR007750">
    <property type="entry name" value="DUF674"/>
</dbReference>
<dbReference type="Gramene" id="MELO3C034243.2.1">
    <property type="protein sequence ID" value="MELO3C034243.2.1"/>
    <property type="gene ID" value="MELO3C034243.2"/>
</dbReference>